<feature type="chain" id="PRO_5047450455" description="YD repeat-containing protein" evidence="1">
    <location>
        <begin position="20"/>
        <end position="312"/>
    </location>
</feature>
<keyword evidence="1" id="KW-0732">Signal</keyword>
<reference evidence="2 3" key="1">
    <citation type="submission" date="2022-06" db="EMBL/GenBank/DDBJ databases">
        <authorList>
            <person name="Xuan X."/>
        </authorList>
    </citation>
    <scope>NUCLEOTIDE SEQUENCE [LARGE SCALE GENOMIC DNA]</scope>
    <source>
        <strain evidence="2 3">2V75</strain>
    </source>
</reference>
<gene>
    <name evidence="2" type="ORF">NG653_02360</name>
</gene>
<sequence length="312" mass="36435">MKYLALTFFLFLQPGCAWVLSGQPEVFTRRDFELRGPVKASTILTDYGEELFEFDRKGRLLKSVTRYSDTDYDVTYYRYEGGKLGERRDEVYRGSTFEKQTSFARFYERDTLKGTRVIEKILSYDQQIQEQVTYHYGRDSLLHRIIRIHEEGIDETLLEYAQGGKEETTSYYLNGQLQKSVRKSVEGSGADARTISLVREYFKGTPQRAVEQTRDASGKLLIETRFTYDAARETFRKEESCEYTYNPEGLVGQQSTTSWTPTGKPRVQEKAFLYQMDGRDPGNWIKKIVTPENTYITRKLTYYPEETAPRKN</sequence>
<proteinExistence type="predicted"/>
<evidence type="ECO:0000313" key="2">
    <source>
        <dbReference type="EMBL" id="MCO5723683.1"/>
    </source>
</evidence>
<evidence type="ECO:0000313" key="3">
    <source>
        <dbReference type="Proteomes" id="UP001206312"/>
    </source>
</evidence>
<evidence type="ECO:0008006" key="4">
    <source>
        <dbReference type="Google" id="ProtNLM"/>
    </source>
</evidence>
<protein>
    <recommendedName>
        <fullName evidence="4">YD repeat-containing protein</fullName>
    </recommendedName>
</protein>
<organism evidence="2 3">
    <name type="scientific">Robiginitalea marina</name>
    <dbReference type="NCBI Taxonomy" id="2954105"/>
    <lineage>
        <taxon>Bacteria</taxon>
        <taxon>Pseudomonadati</taxon>
        <taxon>Bacteroidota</taxon>
        <taxon>Flavobacteriia</taxon>
        <taxon>Flavobacteriales</taxon>
        <taxon>Flavobacteriaceae</taxon>
        <taxon>Robiginitalea</taxon>
    </lineage>
</organism>
<accession>A0ABT1AWF7</accession>
<name>A0ABT1AWF7_9FLAO</name>
<keyword evidence="3" id="KW-1185">Reference proteome</keyword>
<dbReference type="EMBL" id="JAMXIB010000001">
    <property type="protein sequence ID" value="MCO5723683.1"/>
    <property type="molecule type" value="Genomic_DNA"/>
</dbReference>
<dbReference type="RefSeq" id="WP_252740053.1">
    <property type="nucleotide sequence ID" value="NZ_JAMXIB010000001.1"/>
</dbReference>
<feature type="signal peptide" evidence="1">
    <location>
        <begin position="1"/>
        <end position="19"/>
    </location>
</feature>
<evidence type="ECO:0000256" key="1">
    <source>
        <dbReference type="SAM" id="SignalP"/>
    </source>
</evidence>
<comment type="caution">
    <text evidence="2">The sequence shown here is derived from an EMBL/GenBank/DDBJ whole genome shotgun (WGS) entry which is preliminary data.</text>
</comment>
<dbReference type="Proteomes" id="UP001206312">
    <property type="component" value="Unassembled WGS sequence"/>
</dbReference>